<feature type="domain" description="Beta-lactamase class A catalytic" evidence="2">
    <location>
        <begin position="87"/>
        <end position="263"/>
    </location>
</feature>
<dbReference type="Gene3D" id="3.40.710.10">
    <property type="entry name" value="DD-peptidase/beta-lactamase superfamily"/>
    <property type="match status" value="1"/>
</dbReference>
<dbReference type="InterPro" id="IPR012338">
    <property type="entry name" value="Beta-lactam/transpept-like"/>
</dbReference>
<dbReference type="InterPro" id="IPR045155">
    <property type="entry name" value="Beta-lactam_cat"/>
</dbReference>
<protein>
    <recommendedName>
        <fullName evidence="2">Beta-lactamase class A catalytic domain-containing protein</fullName>
    </recommendedName>
</protein>
<comment type="caution">
    <text evidence="3">The sequence shown here is derived from an EMBL/GenBank/DDBJ whole genome shotgun (WGS) entry which is preliminary data.</text>
</comment>
<name>A0ABQ3L3A6_9ALTE</name>
<evidence type="ECO:0000313" key="4">
    <source>
        <dbReference type="Proteomes" id="UP000659697"/>
    </source>
</evidence>
<keyword evidence="4" id="KW-1185">Reference proteome</keyword>
<dbReference type="SUPFAM" id="SSF56601">
    <property type="entry name" value="beta-lactamase/transpeptidase-like"/>
    <property type="match status" value="1"/>
</dbReference>
<feature type="chain" id="PRO_5045040278" description="Beta-lactamase class A catalytic domain-containing protein" evidence="1">
    <location>
        <begin position="25"/>
        <end position="419"/>
    </location>
</feature>
<feature type="signal peptide" evidence="1">
    <location>
        <begin position="1"/>
        <end position="24"/>
    </location>
</feature>
<accession>A0ABQ3L3A6</accession>
<sequence length="419" mass="48045">MSSILKPTSLVLSSILIYSPSVAAADPCPLLQAAVSCQPLELILNRQKADYPVLAKVLAEPEKYQVQILYTRVEPDTTEPRLHYYHYQVDPNRYFYPASTVKLPLAALALQWLAEQQTLLLNEDTIMLTDIARAPQTAAHRDPTALSGLPSISHYIKKILLVSDNDASNRLYELLGQEYINEQLLQKGLSNTVINHRLSVPYSDDDNRYFNPVRFLSTDGNVILQLAERQVSDSYRNSQQPKLGIAYYKGGELVAEPMDFTLKNRQSLNDFDGVIKRIILPELFAPEQRFGFSDSQRSLLMQYMRTMPRHSKNPEYPEQEYPDSYVKYFIFGGQPERIPDHINYYNKNGQAYGHVIDGAYIEDTKEGIAFFLTAIIYTNENQILNDDTYETDTIGQPFMRELGDLIYNYQLQLKRTQQN</sequence>
<dbReference type="EMBL" id="BNAO01000014">
    <property type="protein sequence ID" value="GHG78095.1"/>
    <property type="molecule type" value="Genomic_DNA"/>
</dbReference>
<organism evidence="3 4">
    <name type="scientific">Alishewanella longhuensis</name>
    <dbReference type="NCBI Taxonomy" id="1091037"/>
    <lineage>
        <taxon>Bacteria</taxon>
        <taxon>Pseudomonadati</taxon>
        <taxon>Pseudomonadota</taxon>
        <taxon>Gammaproteobacteria</taxon>
        <taxon>Alteromonadales</taxon>
        <taxon>Alteromonadaceae</taxon>
        <taxon>Alishewanella</taxon>
    </lineage>
</organism>
<gene>
    <name evidence="3" type="ORF">GCM10010919_34150</name>
</gene>
<evidence type="ECO:0000256" key="1">
    <source>
        <dbReference type="SAM" id="SignalP"/>
    </source>
</evidence>
<evidence type="ECO:0000259" key="2">
    <source>
        <dbReference type="Pfam" id="PF13354"/>
    </source>
</evidence>
<proteinExistence type="predicted"/>
<keyword evidence="1" id="KW-0732">Signal</keyword>
<dbReference type="RefSeq" id="WP_189434336.1">
    <property type="nucleotide sequence ID" value="NZ_BNAO01000014.1"/>
</dbReference>
<dbReference type="Pfam" id="PF13354">
    <property type="entry name" value="Beta-lactamase2"/>
    <property type="match status" value="1"/>
</dbReference>
<evidence type="ECO:0000313" key="3">
    <source>
        <dbReference type="EMBL" id="GHG78095.1"/>
    </source>
</evidence>
<dbReference type="Proteomes" id="UP000659697">
    <property type="component" value="Unassembled WGS sequence"/>
</dbReference>
<reference evidence="4" key="1">
    <citation type="journal article" date="2019" name="Int. J. Syst. Evol. Microbiol.">
        <title>The Global Catalogue of Microorganisms (GCM) 10K type strain sequencing project: providing services to taxonomists for standard genome sequencing and annotation.</title>
        <authorList>
            <consortium name="The Broad Institute Genomics Platform"/>
            <consortium name="The Broad Institute Genome Sequencing Center for Infectious Disease"/>
            <person name="Wu L."/>
            <person name="Ma J."/>
        </authorList>
    </citation>
    <scope>NUCLEOTIDE SEQUENCE [LARGE SCALE GENOMIC DNA]</scope>
    <source>
        <strain evidence="4">CGMCC 1.7003</strain>
    </source>
</reference>